<gene>
    <name evidence="5" type="primary">ygaV</name>
    <name evidence="5" type="ORF">Mame_01141</name>
</gene>
<dbReference type="Pfam" id="PF01022">
    <property type="entry name" value="HTH_5"/>
    <property type="match status" value="1"/>
</dbReference>
<evidence type="ECO:0000313" key="6">
    <source>
        <dbReference type="Proteomes" id="UP000191135"/>
    </source>
</evidence>
<keyword evidence="2" id="KW-0238">DNA-binding</keyword>
<name>A0A1U9YYS5_9HYPH</name>
<dbReference type="PROSITE" id="PS50987">
    <property type="entry name" value="HTH_ARSR_2"/>
    <property type="match status" value="1"/>
</dbReference>
<dbReference type="GO" id="GO:0003700">
    <property type="term" value="F:DNA-binding transcription factor activity"/>
    <property type="evidence" value="ECO:0007669"/>
    <property type="project" value="InterPro"/>
</dbReference>
<evidence type="ECO:0000256" key="2">
    <source>
        <dbReference type="ARBA" id="ARBA00023125"/>
    </source>
</evidence>
<dbReference type="InterPro" id="IPR011991">
    <property type="entry name" value="ArsR-like_HTH"/>
</dbReference>
<protein>
    <submittedName>
        <fullName evidence="5">Putative HTH-type transcriptional regulator YgaV</fullName>
    </submittedName>
</protein>
<dbReference type="PANTHER" id="PTHR43132">
    <property type="entry name" value="ARSENICAL RESISTANCE OPERON REPRESSOR ARSR-RELATED"/>
    <property type="match status" value="1"/>
</dbReference>
<dbReference type="InterPro" id="IPR001845">
    <property type="entry name" value="HTH_ArsR_DNA-bd_dom"/>
</dbReference>
<sequence>MDFSFIFGHPVKKYPKFRIIFFRETQLHSILGIGKLLTLTVDPRSTDVSANKLSDKTSPAASLLSAMANPKRLQILCVLIEREMPVGALAVRVGLSQSALSQHLSKLRAQNLVETRREAQTIYYSTHAEPVRKLLDTLGEIYDEEMIASRKAG</sequence>
<dbReference type="InterPro" id="IPR036388">
    <property type="entry name" value="WH-like_DNA-bd_sf"/>
</dbReference>
<evidence type="ECO:0000313" key="5">
    <source>
        <dbReference type="EMBL" id="AQZ50512.1"/>
    </source>
</evidence>
<dbReference type="PANTHER" id="PTHR43132:SF2">
    <property type="entry name" value="ARSENICAL RESISTANCE OPERON REPRESSOR ARSR-RELATED"/>
    <property type="match status" value="1"/>
</dbReference>
<dbReference type="SMART" id="SM00418">
    <property type="entry name" value="HTH_ARSR"/>
    <property type="match status" value="1"/>
</dbReference>
<dbReference type="PRINTS" id="PR00778">
    <property type="entry name" value="HTHARSR"/>
</dbReference>
<dbReference type="NCBIfam" id="NF033788">
    <property type="entry name" value="HTH_metalloreg"/>
    <property type="match status" value="1"/>
</dbReference>
<dbReference type="Proteomes" id="UP000191135">
    <property type="component" value="Chromosome"/>
</dbReference>
<evidence type="ECO:0000259" key="4">
    <source>
        <dbReference type="PROSITE" id="PS50987"/>
    </source>
</evidence>
<proteinExistence type="predicted"/>
<feature type="domain" description="HTH arsR-type" evidence="4">
    <location>
        <begin position="53"/>
        <end position="146"/>
    </location>
</feature>
<dbReference type="Gene3D" id="1.10.10.10">
    <property type="entry name" value="Winged helix-like DNA-binding domain superfamily/Winged helix DNA-binding domain"/>
    <property type="match status" value="1"/>
</dbReference>
<dbReference type="eggNOG" id="COG0640">
    <property type="taxonomic scope" value="Bacteria"/>
</dbReference>
<dbReference type="EMBL" id="CP020330">
    <property type="protein sequence ID" value="AQZ50512.1"/>
    <property type="molecule type" value="Genomic_DNA"/>
</dbReference>
<keyword evidence="1" id="KW-0805">Transcription regulation</keyword>
<dbReference type="STRING" id="1122214.Mame_01141"/>
<dbReference type="InterPro" id="IPR036390">
    <property type="entry name" value="WH_DNA-bd_sf"/>
</dbReference>
<dbReference type="AlphaFoldDB" id="A0A1U9YYS5"/>
<dbReference type="InterPro" id="IPR051011">
    <property type="entry name" value="Metal_resp_trans_reg"/>
</dbReference>
<dbReference type="SUPFAM" id="SSF46785">
    <property type="entry name" value="Winged helix' DNA-binding domain"/>
    <property type="match status" value="1"/>
</dbReference>
<dbReference type="OrthoDB" id="194599at2"/>
<keyword evidence="6" id="KW-1185">Reference proteome</keyword>
<evidence type="ECO:0000256" key="1">
    <source>
        <dbReference type="ARBA" id="ARBA00023015"/>
    </source>
</evidence>
<dbReference type="CDD" id="cd00090">
    <property type="entry name" value="HTH_ARSR"/>
    <property type="match status" value="1"/>
</dbReference>
<reference evidence="5 6" key="1">
    <citation type="submission" date="2017-03" db="EMBL/GenBank/DDBJ databases">
        <title>Foreign affairs: Plasmid Transfer between Roseobacters and Rhizobia.</title>
        <authorList>
            <person name="Bartling P."/>
            <person name="Bunk B."/>
            <person name="Overmann J."/>
            <person name="Brinkmann H."/>
            <person name="Petersen J."/>
        </authorList>
    </citation>
    <scope>NUCLEOTIDE SEQUENCE [LARGE SCALE GENOMIC DNA]</scope>
    <source>
        <strain evidence="5 6">MACL11</strain>
    </source>
</reference>
<dbReference type="KEGG" id="mmed:Mame_01141"/>
<keyword evidence="3" id="KW-0804">Transcription</keyword>
<dbReference type="GO" id="GO:0003677">
    <property type="term" value="F:DNA binding"/>
    <property type="evidence" value="ECO:0007669"/>
    <property type="project" value="UniProtKB-KW"/>
</dbReference>
<evidence type="ECO:0000256" key="3">
    <source>
        <dbReference type="ARBA" id="ARBA00023163"/>
    </source>
</evidence>
<accession>A0A1U9YYS5</accession>
<organism evidence="5 6">
    <name type="scientific">Martelella mediterranea DSM 17316</name>
    <dbReference type="NCBI Taxonomy" id="1122214"/>
    <lineage>
        <taxon>Bacteria</taxon>
        <taxon>Pseudomonadati</taxon>
        <taxon>Pseudomonadota</taxon>
        <taxon>Alphaproteobacteria</taxon>
        <taxon>Hyphomicrobiales</taxon>
        <taxon>Aurantimonadaceae</taxon>
        <taxon>Martelella</taxon>
    </lineage>
</organism>